<name>A0ABV7KYY1_9PROT</name>
<dbReference type="InterPro" id="IPR001853">
    <property type="entry name" value="DSBA-like_thioredoxin_dom"/>
</dbReference>
<proteinExistence type="inferred from homology"/>
<dbReference type="PANTHER" id="PTHR42943:SF2">
    <property type="entry name" value="GLUTATHIONE S-TRANSFERASE KAPPA 1"/>
    <property type="match status" value="1"/>
</dbReference>
<keyword evidence="1 3" id="KW-0413">Isomerase</keyword>
<feature type="domain" description="DSBA-like thioredoxin" evidence="2">
    <location>
        <begin position="6"/>
        <end position="196"/>
    </location>
</feature>
<dbReference type="Pfam" id="PF01323">
    <property type="entry name" value="DSBA"/>
    <property type="match status" value="1"/>
</dbReference>
<comment type="caution">
    <text evidence="3">The sequence shown here is derived from an EMBL/GenBank/DDBJ whole genome shotgun (WGS) entry which is preliminary data.</text>
</comment>
<comment type="catalytic activity">
    <reaction evidence="1">
        <text>2-hydroxychromene-2-carboxylate = (3E)-4-(2-hydroxyphenyl)-2-oxobut-3-enoate</text>
        <dbReference type="Rhea" id="RHEA:27401"/>
        <dbReference type="ChEBI" id="CHEBI:59350"/>
        <dbReference type="ChEBI" id="CHEBI:59353"/>
        <dbReference type="EC" id="5.99.1.4"/>
    </reaction>
</comment>
<evidence type="ECO:0000313" key="3">
    <source>
        <dbReference type="EMBL" id="MFC3227618.1"/>
    </source>
</evidence>
<dbReference type="SUPFAM" id="SSF52833">
    <property type="entry name" value="Thioredoxin-like"/>
    <property type="match status" value="1"/>
</dbReference>
<sequence>MAEPILFISEFSSPYAYIAAQMVDEVAKKHGRSVDWLPISLGHLWKAIGHNSQGVAPRKMQYSMKDWTRCARQMGLPIVTKPDSFPANPKVPLRVFYHLKASDPAKAEAFARAVFDRFWGKGQPISDAADLEGIAKELGIDPADLVVAENDEAAKKAVADAVAKAEELGAFGTPTFFVDGEMYWGHDRLDALDRDLAAKS</sequence>
<dbReference type="InterPro" id="IPR036249">
    <property type="entry name" value="Thioredoxin-like_sf"/>
</dbReference>
<dbReference type="Gene3D" id="3.40.30.10">
    <property type="entry name" value="Glutaredoxin"/>
    <property type="match status" value="1"/>
</dbReference>
<organism evidence="3 4">
    <name type="scientific">Marinibaculum pumilum</name>
    <dbReference type="NCBI Taxonomy" id="1766165"/>
    <lineage>
        <taxon>Bacteria</taxon>
        <taxon>Pseudomonadati</taxon>
        <taxon>Pseudomonadota</taxon>
        <taxon>Alphaproteobacteria</taxon>
        <taxon>Rhodospirillales</taxon>
        <taxon>Rhodospirillaceae</taxon>
        <taxon>Marinibaculum</taxon>
    </lineage>
</organism>
<comment type="similarity">
    <text evidence="1">Belongs to the GST superfamily. NadH family.</text>
</comment>
<evidence type="ECO:0000313" key="4">
    <source>
        <dbReference type="Proteomes" id="UP001595528"/>
    </source>
</evidence>
<dbReference type="CDD" id="cd03022">
    <property type="entry name" value="DsbA_HCCA_Iso"/>
    <property type="match status" value="1"/>
</dbReference>
<dbReference type="InterPro" id="IPR044087">
    <property type="entry name" value="NahD-like"/>
</dbReference>
<dbReference type="Proteomes" id="UP001595528">
    <property type="component" value="Unassembled WGS sequence"/>
</dbReference>
<dbReference type="InterPro" id="IPR051924">
    <property type="entry name" value="GST_Kappa/NadH"/>
</dbReference>
<dbReference type="InterPro" id="IPR014440">
    <property type="entry name" value="HCCAis_GSTk"/>
</dbReference>
<dbReference type="RefSeq" id="WP_379899930.1">
    <property type="nucleotide sequence ID" value="NZ_JBHRTR010000024.1"/>
</dbReference>
<gene>
    <name evidence="3" type="ORF">ACFOGJ_10270</name>
</gene>
<reference evidence="4" key="1">
    <citation type="journal article" date="2019" name="Int. J. Syst. Evol. Microbiol.">
        <title>The Global Catalogue of Microorganisms (GCM) 10K type strain sequencing project: providing services to taxonomists for standard genome sequencing and annotation.</title>
        <authorList>
            <consortium name="The Broad Institute Genomics Platform"/>
            <consortium name="The Broad Institute Genome Sequencing Center for Infectious Disease"/>
            <person name="Wu L."/>
            <person name="Ma J."/>
        </authorList>
    </citation>
    <scope>NUCLEOTIDE SEQUENCE [LARGE SCALE GENOMIC DNA]</scope>
    <source>
        <strain evidence="4">KCTC 42964</strain>
    </source>
</reference>
<dbReference type="PANTHER" id="PTHR42943">
    <property type="entry name" value="GLUTATHIONE S-TRANSFERASE KAPPA"/>
    <property type="match status" value="1"/>
</dbReference>
<dbReference type="PIRSF" id="PIRSF006386">
    <property type="entry name" value="HCCAis_GSTk"/>
    <property type="match status" value="1"/>
</dbReference>
<protein>
    <recommendedName>
        <fullName evidence="1">2-hydroxychromene-2-carboxylate isomerase</fullName>
        <ecNumber evidence="1">5.99.1.4</ecNumber>
    </recommendedName>
</protein>
<evidence type="ECO:0000259" key="2">
    <source>
        <dbReference type="Pfam" id="PF01323"/>
    </source>
</evidence>
<dbReference type="EC" id="5.99.1.4" evidence="1"/>
<evidence type="ECO:0000256" key="1">
    <source>
        <dbReference type="PIRNR" id="PIRNR006386"/>
    </source>
</evidence>
<dbReference type="EMBL" id="JBHRTR010000024">
    <property type="protein sequence ID" value="MFC3227618.1"/>
    <property type="molecule type" value="Genomic_DNA"/>
</dbReference>
<accession>A0ABV7KYY1</accession>
<keyword evidence="4" id="KW-1185">Reference proteome</keyword>
<dbReference type="GO" id="GO:0016853">
    <property type="term" value="F:isomerase activity"/>
    <property type="evidence" value="ECO:0007669"/>
    <property type="project" value="UniProtKB-KW"/>
</dbReference>